<keyword evidence="1" id="KW-0378">Hydrolase</keyword>
<organism evidence="4">
    <name type="scientific">Lactococcus lactis subsp. lactis</name>
    <name type="common">Streptococcus lactis</name>
    <dbReference type="NCBI Taxonomy" id="1360"/>
    <lineage>
        <taxon>Bacteria</taxon>
        <taxon>Bacillati</taxon>
        <taxon>Bacillota</taxon>
        <taxon>Bacilli</taxon>
        <taxon>Lactobacillales</taxon>
        <taxon>Streptococcaceae</taxon>
        <taxon>Lactococcus</taxon>
    </lineage>
</organism>
<proteinExistence type="predicted"/>
<feature type="active site" description="Proton donor/acceptor" evidence="2">
    <location>
        <position position="156"/>
    </location>
</feature>
<keyword evidence="3" id="KW-0812">Transmembrane</keyword>
<evidence type="ECO:0000313" key="4">
    <source>
        <dbReference type="EMBL" id="AGV52626.1"/>
    </source>
</evidence>
<protein>
    <submittedName>
        <fullName evidence="4">SrtC2</fullName>
    </submittedName>
</protein>
<dbReference type="InterPro" id="IPR023365">
    <property type="entry name" value="Sortase_dom-sf"/>
</dbReference>
<accession>T2DK68</accession>
<reference evidence="4" key="1">
    <citation type="journal article" date="2013" name="Mol. Cell. Proteomics">
        <title>Surface proteome analysis of a natural isolate of Lactococcus lactis reveals the presence of pili able to bind human intestinal epithelial cells.</title>
        <authorList>
            <person name="Meyrand M."/>
            <person name="Guillot A."/>
            <person name="Goin M."/>
            <person name="Furlan S."/>
            <person name="Armalyte J."/>
            <person name="Kulakauskas S."/>
            <person name="Cortez-Perez N.G."/>
            <person name="Thomas G."/>
            <person name="Chat S."/>
            <person name="Pechoux C."/>
            <person name="Dupres V."/>
            <person name="Hols P."/>
            <person name="Dufrene Y.F."/>
            <person name="Trugnan G."/>
            <person name="Chapot-Chartier M.P."/>
        </authorList>
    </citation>
    <scope>NUCLEOTIDE SEQUENCE</scope>
    <source>
        <strain evidence="4">NCDO2110</strain>
    </source>
</reference>
<keyword evidence="3" id="KW-1133">Transmembrane helix</keyword>
<name>T2DK68_LACLL</name>
<dbReference type="Pfam" id="PF04203">
    <property type="entry name" value="Sortase"/>
    <property type="match status" value="1"/>
</dbReference>
<evidence type="ECO:0000256" key="1">
    <source>
        <dbReference type="ARBA" id="ARBA00022801"/>
    </source>
</evidence>
<dbReference type="Gene3D" id="2.40.260.10">
    <property type="entry name" value="Sortase"/>
    <property type="match status" value="1"/>
</dbReference>
<feature type="transmembrane region" description="Helical" evidence="3">
    <location>
        <begin position="255"/>
        <end position="274"/>
    </location>
</feature>
<dbReference type="SUPFAM" id="SSF63817">
    <property type="entry name" value="Sortase"/>
    <property type="match status" value="1"/>
</dbReference>
<sequence length="280" mass="31825">MISKKQKNVKKKFSFRNFLSGIFALIAIVALFYPIMANYIVSNQNRTTITQFNKEVSTLSESVIKAQLKEANAYNMYLYKMSQNLYYGPSKPDYYKILNINSNGIMGYISIPQISLRNVPIYHGDSEETLMLGIGHLPQTSFPVGGKNTHSVLSAHSGRANNTLFSDIQYLKKGDVFYVNTLNMKLKYRIIDRKIVMPDDVSTLSIHKGKDEVTLVTCYPTGINSHRLLVTGERVPYSEKTVGETIQRNQFGYDFWVILGSILLALIGLIWIIIKMIKKK</sequence>
<dbReference type="AlphaFoldDB" id="T2DK68"/>
<evidence type="ECO:0000256" key="2">
    <source>
        <dbReference type="PIRSR" id="PIRSR605754-1"/>
    </source>
</evidence>
<dbReference type="EMBL" id="KF234018">
    <property type="protein sequence ID" value="AGV52626.1"/>
    <property type="molecule type" value="Genomic_DNA"/>
</dbReference>
<dbReference type="NCBIfam" id="NF033745">
    <property type="entry name" value="class_C_sortase"/>
    <property type="match status" value="1"/>
</dbReference>
<feature type="transmembrane region" description="Helical" evidence="3">
    <location>
        <begin position="21"/>
        <end position="41"/>
    </location>
</feature>
<dbReference type="NCBIfam" id="TIGR01076">
    <property type="entry name" value="sortase_fam"/>
    <property type="match status" value="1"/>
</dbReference>
<dbReference type="InterPro" id="IPR042002">
    <property type="entry name" value="Sortase_C"/>
</dbReference>
<dbReference type="InterPro" id="IPR005754">
    <property type="entry name" value="Sortase"/>
</dbReference>
<dbReference type="GO" id="GO:0016787">
    <property type="term" value="F:hydrolase activity"/>
    <property type="evidence" value="ECO:0007669"/>
    <property type="project" value="UniProtKB-KW"/>
</dbReference>
<keyword evidence="3" id="KW-0472">Membrane</keyword>
<evidence type="ECO:0000256" key="3">
    <source>
        <dbReference type="SAM" id="Phobius"/>
    </source>
</evidence>
<gene>
    <name evidence="4" type="primary">srtC2</name>
</gene>
<feature type="active site" description="Acyl-thioester intermediate" evidence="2">
    <location>
        <position position="218"/>
    </location>
</feature>
<dbReference type="CDD" id="cd05827">
    <property type="entry name" value="Sortase_C"/>
    <property type="match status" value="1"/>
</dbReference>